<keyword evidence="8" id="KW-1185">Reference proteome</keyword>
<dbReference type="EMBL" id="CP001340">
    <property type="protein sequence ID" value="ACL95798.1"/>
    <property type="molecule type" value="Genomic_DNA"/>
</dbReference>
<reference evidence="7 8" key="1">
    <citation type="journal article" date="2010" name="J. Bacteriol.">
        <title>The genetic basis of laboratory adaptation in Caulobacter crescentus.</title>
        <authorList>
            <person name="Marks M.E."/>
            <person name="Castro-Rojas C.M."/>
            <person name="Teiling C."/>
            <person name="Du L."/>
            <person name="Kapatral V."/>
            <person name="Walunas T.L."/>
            <person name="Crosson S."/>
        </authorList>
    </citation>
    <scope>NUCLEOTIDE SEQUENCE [LARGE SCALE GENOMIC DNA]</scope>
    <source>
        <strain evidence="8">NA1000 / CB15N</strain>
    </source>
</reference>
<dbReference type="Proteomes" id="UP000001364">
    <property type="component" value="Chromosome"/>
</dbReference>
<dbReference type="PANTHER" id="PTHR30606">
    <property type="entry name" value="LIPID A BIOSYNTHESIS LAUROYL ACYLTRANSFERASE"/>
    <property type="match status" value="1"/>
</dbReference>
<name>A0A0H3C8T4_CAUVN</name>
<evidence type="ECO:0000256" key="6">
    <source>
        <dbReference type="ARBA" id="ARBA00023315"/>
    </source>
</evidence>
<evidence type="ECO:0000256" key="2">
    <source>
        <dbReference type="ARBA" id="ARBA00022475"/>
    </source>
</evidence>
<protein>
    <submittedName>
        <fullName evidence="7">Lipid A biosynthesis lauroyl acyltransferase</fullName>
        <ecNumber evidence="7">2.3.1.-</ecNumber>
    </submittedName>
</protein>
<dbReference type="CDD" id="cd07984">
    <property type="entry name" value="LPLAT_LABLAT-like"/>
    <property type="match status" value="1"/>
</dbReference>
<dbReference type="HOGENOM" id="CLU_049421_4_2_5"/>
<gene>
    <name evidence="7" type="ordered locus">CCNA_02333</name>
</gene>
<dbReference type="GeneID" id="7332287"/>
<organism evidence="7 8">
    <name type="scientific">Caulobacter vibrioides (strain NA1000 / CB15N)</name>
    <name type="common">Caulobacter crescentus</name>
    <dbReference type="NCBI Taxonomy" id="565050"/>
    <lineage>
        <taxon>Bacteria</taxon>
        <taxon>Pseudomonadati</taxon>
        <taxon>Pseudomonadota</taxon>
        <taxon>Alphaproteobacteria</taxon>
        <taxon>Caulobacterales</taxon>
        <taxon>Caulobacteraceae</taxon>
        <taxon>Caulobacter</taxon>
    </lineage>
</organism>
<comment type="subcellular location">
    <subcellularLocation>
        <location evidence="1">Cell inner membrane</location>
    </subcellularLocation>
</comment>
<dbReference type="SMR" id="A0A0H3C8T4"/>
<dbReference type="KEGG" id="ccs:CCNA_02333"/>
<dbReference type="RefSeq" id="YP_002517706.1">
    <property type="nucleotide sequence ID" value="NC_011916.1"/>
</dbReference>
<keyword evidence="2" id="KW-1003">Cell membrane</keyword>
<dbReference type="PhylomeDB" id="A0A0H3C8T4"/>
<sequence>MSEKRQPWVQDLLWRLEALGFDLFIGAVRMMGVDRASDFGGWLGRTFGPMSGAHKVASRNLKLAFPDKDAAWHETILREQWDGLGRSFAEFPLMDKILPSTGRVEVVGKERLVEIAENRIPVVFVSGHLSNWEVMPAAIVDSGVICEMTYRAANNPYVDKRIKESRFRYGVRLFAPKGGDGARELLEGMKQGKSVALMNDQKFNSGVAAPFFGHLAHTAPGPTRLAIRFGTVLQPMSVQRLKGARFRAVVHDPIVPPKTGDRTADIEAGVRMINAFMEDRIRERPAEWFWVHRRWPNEVYAALAERERAAESSS</sequence>
<dbReference type="EC" id="2.3.1.-" evidence="7"/>
<keyword evidence="5" id="KW-0472">Membrane</keyword>
<evidence type="ECO:0000256" key="3">
    <source>
        <dbReference type="ARBA" id="ARBA00022519"/>
    </source>
</evidence>
<evidence type="ECO:0000313" key="8">
    <source>
        <dbReference type="Proteomes" id="UP000001364"/>
    </source>
</evidence>
<keyword evidence="3" id="KW-0997">Cell inner membrane</keyword>
<dbReference type="RefSeq" id="WP_010920111.1">
    <property type="nucleotide sequence ID" value="NC_011916.1"/>
</dbReference>
<dbReference type="GO" id="GO:0005886">
    <property type="term" value="C:plasma membrane"/>
    <property type="evidence" value="ECO:0007669"/>
    <property type="project" value="UniProtKB-SubCell"/>
</dbReference>
<evidence type="ECO:0000313" key="7">
    <source>
        <dbReference type="EMBL" id="ACL95798.1"/>
    </source>
</evidence>
<dbReference type="AlphaFoldDB" id="A0A0H3C8T4"/>
<evidence type="ECO:0000256" key="5">
    <source>
        <dbReference type="ARBA" id="ARBA00023136"/>
    </source>
</evidence>
<dbReference type="GO" id="GO:0009247">
    <property type="term" value="P:glycolipid biosynthetic process"/>
    <property type="evidence" value="ECO:0007669"/>
    <property type="project" value="UniProtKB-ARBA"/>
</dbReference>
<dbReference type="Pfam" id="PF03279">
    <property type="entry name" value="Lip_A_acyltrans"/>
    <property type="match status" value="1"/>
</dbReference>
<evidence type="ECO:0000256" key="1">
    <source>
        <dbReference type="ARBA" id="ARBA00004533"/>
    </source>
</evidence>
<accession>A0A0H3C8T4</accession>
<keyword evidence="4 7" id="KW-0808">Transferase</keyword>
<evidence type="ECO:0000256" key="4">
    <source>
        <dbReference type="ARBA" id="ARBA00022679"/>
    </source>
</evidence>
<dbReference type="GO" id="GO:0016746">
    <property type="term" value="F:acyltransferase activity"/>
    <property type="evidence" value="ECO:0007669"/>
    <property type="project" value="UniProtKB-KW"/>
</dbReference>
<dbReference type="PANTHER" id="PTHR30606:SF9">
    <property type="entry name" value="LIPID A BIOSYNTHESIS LAUROYLTRANSFERASE"/>
    <property type="match status" value="1"/>
</dbReference>
<dbReference type="OrthoDB" id="9801955at2"/>
<dbReference type="InterPro" id="IPR004960">
    <property type="entry name" value="LipA_acyltrans"/>
</dbReference>
<dbReference type="PATRIC" id="fig|565050.3.peg.2285"/>
<keyword evidence="6 7" id="KW-0012">Acyltransferase</keyword>
<proteinExistence type="predicted"/>